<feature type="coiled-coil region" evidence="1">
    <location>
        <begin position="298"/>
        <end position="332"/>
    </location>
</feature>
<gene>
    <name evidence="3" type="ORF">FDZ14_35315</name>
</gene>
<organism evidence="3 4">
    <name type="scientific">Priestia megaterium</name>
    <name type="common">Bacillus megaterium</name>
    <dbReference type="NCBI Taxonomy" id="1404"/>
    <lineage>
        <taxon>Bacteria</taxon>
        <taxon>Bacillati</taxon>
        <taxon>Bacillota</taxon>
        <taxon>Bacilli</taxon>
        <taxon>Bacillales</taxon>
        <taxon>Bacillaceae</taxon>
        <taxon>Priestia</taxon>
    </lineage>
</organism>
<evidence type="ECO:0000313" key="3">
    <source>
        <dbReference type="EMBL" id="QJX81374.1"/>
    </source>
</evidence>
<evidence type="ECO:0000256" key="1">
    <source>
        <dbReference type="SAM" id="Coils"/>
    </source>
</evidence>
<accession>A0A6M6E7C8</accession>
<dbReference type="Proteomes" id="UP000501076">
    <property type="component" value="Plasmid pFDU301D"/>
</dbReference>
<evidence type="ECO:0000313" key="4">
    <source>
        <dbReference type="Proteomes" id="UP000501076"/>
    </source>
</evidence>
<name>A0A6M6E7C8_PRIMG</name>
<dbReference type="InterPro" id="IPR018633">
    <property type="entry name" value="DUF2357"/>
</dbReference>
<keyword evidence="3" id="KW-0614">Plasmid</keyword>
<proteinExistence type="predicted"/>
<dbReference type="RefSeq" id="WP_171779341.1">
    <property type="nucleotide sequence ID" value="NZ_CP045276.1"/>
</dbReference>
<evidence type="ECO:0000259" key="2">
    <source>
        <dbReference type="Pfam" id="PF09823"/>
    </source>
</evidence>
<reference evidence="3 4" key="1">
    <citation type="submission" date="2019-10" db="EMBL/GenBank/DDBJ databases">
        <title>Complete genome sequences for adaption low water activity.</title>
        <authorList>
            <person name="Zhao L."/>
            <person name="Zhong J."/>
        </authorList>
    </citation>
    <scope>NUCLEOTIDE SEQUENCE [LARGE SCALE GENOMIC DNA]</scope>
    <source>
        <strain evidence="3 4">FDU301</strain>
        <plasmid evidence="4">pfdu301d</plasmid>
    </source>
</reference>
<protein>
    <recommendedName>
        <fullName evidence="2">DUF2357 domain-containing protein</fullName>
    </recommendedName>
</protein>
<dbReference type="AlphaFoldDB" id="A0A6M6E7C8"/>
<dbReference type="Pfam" id="PF09823">
    <property type="entry name" value="DUF2357"/>
    <property type="match status" value="1"/>
</dbReference>
<sequence>MDMQPNLQFIIHNPYSKPIIKSVEMSSSNEFIFSGVELSEYSRVEVKLQTPLCLDAVLRIESCETEELLELKSNSEKITIMHGNSQQMLVPGEYPYEVIVGKEKYQGYYVIKSNHFSDEPLINLRKYLEKLLRGLSSELIKHHLGMSQPSTGTNYTLMNLLQFIDKHKNQIQNSIQLISRDPITDLISQHSIRNYSRKPDSKSFRWQARKSALNNNHSFEKPLHYEKHTLLTTHNIENQWISFIISYFIRCLFQLEKSFRENVQSIENQVIEKRKSIEDTEISLGKIKQNSIGYREQGKRLNQIVYRLNKRIEELEKEKEEHNKYVQLVKRISNLFNEIKKMEWLNGVPTRKPKMSTNRLLKDYRYRNLYNLYRDLSQLEISKPHFNQEAMRHRKTWQLFEYYNLGLLIDILKDNNYKWISGWLADKENPFEHIGTLPGGTVLIFEKPESDHYIEVAYDQELESTLFDKSYSRYFNYEGRRPDIRMTIYKQDGSLYGKNSGLVIESKCRHHRYLINNDIDPDVKIQLGAFKNLNYYNSKERGVETPIKQVIVLYPKQKGIAAEEHDSVYGEGIIYLQIEPVDPESEETPFGYENFKKWIEEFLSPVLESEEVVK</sequence>
<keyword evidence="1" id="KW-0175">Coiled coil</keyword>
<dbReference type="EMBL" id="CP045276">
    <property type="protein sequence ID" value="QJX81374.1"/>
    <property type="molecule type" value="Genomic_DNA"/>
</dbReference>
<feature type="domain" description="DUF2357" evidence="2">
    <location>
        <begin position="140"/>
        <end position="273"/>
    </location>
</feature>
<geneLocation type="plasmid" evidence="4">
    <name>pfdu301d</name>
</geneLocation>